<accession>A0ABX1S8Y1</accession>
<dbReference type="EMBL" id="JAAXLA010000008">
    <property type="protein sequence ID" value="NMH97032.1"/>
    <property type="molecule type" value="Genomic_DNA"/>
</dbReference>
<evidence type="ECO:0000256" key="2">
    <source>
        <dbReference type="ARBA" id="ARBA00023235"/>
    </source>
</evidence>
<keyword evidence="4" id="KW-1185">Reference proteome</keyword>
<gene>
    <name evidence="3" type="ORF">HF526_06825</name>
</gene>
<evidence type="ECO:0000256" key="1">
    <source>
        <dbReference type="ARBA" id="ARBA00022723"/>
    </source>
</evidence>
<dbReference type="EC" id="5.1.3.1" evidence="3"/>
<sequence length="235" mass="24246">MPGYQEPTLVASVLSTDVHDLGGLLLELERSGVDRVHWDVQDGRSGPHPAFGPELVAAARGRVDLDFEVHLMVDDPDPVLADWACAGCSIVIVHAEAHRHLHRTLFAVAELGARVGVALGPATPLCAVDHVLDMIDLLLIMTADPGPGGQPYLASVQSTITAARAEIDRRGLDVALEVDGGIDPVTIGAAAAAGADVFCAGPGLLYGPGTMADRVAELRGAAAAARDLRLPVGAG</sequence>
<name>A0ABX1S8Y1_9PSEU</name>
<organism evidence="3 4">
    <name type="scientific">Pseudonocardia acidicola</name>
    <dbReference type="NCBI Taxonomy" id="2724939"/>
    <lineage>
        <taxon>Bacteria</taxon>
        <taxon>Bacillati</taxon>
        <taxon>Actinomycetota</taxon>
        <taxon>Actinomycetes</taxon>
        <taxon>Pseudonocardiales</taxon>
        <taxon>Pseudonocardiaceae</taxon>
        <taxon>Pseudonocardia</taxon>
    </lineage>
</organism>
<evidence type="ECO:0000313" key="3">
    <source>
        <dbReference type="EMBL" id="NMH97032.1"/>
    </source>
</evidence>
<evidence type="ECO:0000313" key="4">
    <source>
        <dbReference type="Proteomes" id="UP000820669"/>
    </source>
</evidence>
<dbReference type="Gene3D" id="3.20.20.70">
    <property type="entry name" value="Aldolase class I"/>
    <property type="match status" value="1"/>
</dbReference>
<dbReference type="InterPro" id="IPR013785">
    <property type="entry name" value="Aldolase_TIM"/>
</dbReference>
<dbReference type="PANTHER" id="PTHR11749">
    <property type="entry name" value="RIBULOSE-5-PHOSPHATE-3-EPIMERASE"/>
    <property type="match status" value="1"/>
</dbReference>
<dbReference type="Proteomes" id="UP000820669">
    <property type="component" value="Unassembled WGS sequence"/>
</dbReference>
<dbReference type="GO" id="GO:0004750">
    <property type="term" value="F:D-ribulose-phosphate 3-epimerase activity"/>
    <property type="evidence" value="ECO:0007669"/>
    <property type="project" value="UniProtKB-EC"/>
</dbReference>
<keyword evidence="1" id="KW-0479">Metal-binding</keyword>
<comment type="caution">
    <text evidence="3">The sequence shown here is derived from an EMBL/GenBank/DDBJ whole genome shotgun (WGS) entry which is preliminary data.</text>
</comment>
<dbReference type="InterPro" id="IPR011060">
    <property type="entry name" value="RibuloseP-bd_barrel"/>
</dbReference>
<proteinExistence type="predicted"/>
<dbReference type="RefSeq" id="WP_169380415.1">
    <property type="nucleotide sequence ID" value="NZ_JAAXLA010000008.1"/>
</dbReference>
<protein>
    <submittedName>
        <fullName evidence="3">Ribulose-phosphate 3-epimerase</fullName>
        <ecNumber evidence="3">5.1.3.1</ecNumber>
    </submittedName>
</protein>
<dbReference type="Pfam" id="PF00834">
    <property type="entry name" value="Ribul_P_3_epim"/>
    <property type="match status" value="1"/>
</dbReference>
<reference evidence="3 4" key="1">
    <citation type="submission" date="2020-04" db="EMBL/GenBank/DDBJ databases">
        <authorList>
            <person name="Klaysubun C."/>
            <person name="Duangmal K."/>
            <person name="Lipun K."/>
        </authorList>
    </citation>
    <scope>NUCLEOTIDE SEQUENCE [LARGE SCALE GENOMIC DNA]</scope>
    <source>
        <strain evidence="3 4">K10HN5</strain>
    </source>
</reference>
<dbReference type="InterPro" id="IPR000056">
    <property type="entry name" value="Ribul_P_3_epim-like"/>
</dbReference>
<dbReference type="SUPFAM" id="SSF51366">
    <property type="entry name" value="Ribulose-phoshate binding barrel"/>
    <property type="match status" value="1"/>
</dbReference>
<keyword evidence="2 3" id="KW-0413">Isomerase</keyword>